<dbReference type="EMBL" id="LWDX02016140">
    <property type="protein sequence ID" value="OEL34205.1"/>
    <property type="molecule type" value="Genomic_DNA"/>
</dbReference>
<name>A0A1E5WA24_9POAL</name>
<feature type="non-terminal residue" evidence="2">
    <location>
        <position position="66"/>
    </location>
</feature>
<evidence type="ECO:0000313" key="3">
    <source>
        <dbReference type="Proteomes" id="UP000095767"/>
    </source>
</evidence>
<reference evidence="2 3" key="1">
    <citation type="submission" date="2016-09" db="EMBL/GenBank/DDBJ databases">
        <title>The draft genome of Dichanthelium oligosanthes: A C3 panicoid grass species.</title>
        <authorList>
            <person name="Studer A.J."/>
            <person name="Schnable J.C."/>
            <person name="Brutnell T.P."/>
        </authorList>
    </citation>
    <scope>NUCLEOTIDE SEQUENCE [LARGE SCALE GENOMIC DNA]</scope>
    <source>
        <strain evidence="3">cv. Kellogg 1175</strain>
        <tissue evidence="2">Leaf</tissue>
    </source>
</reference>
<organism evidence="2 3">
    <name type="scientific">Dichanthelium oligosanthes</name>
    <dbReference type="NCBI Taxonomy" id="888268"/>
    <lineage>
        <taxon>Eukaryota</taxon>
        <taxon>Viridiplantae</taxon>
        <taxon>Streptophyta</taxon>
        <taxon>Embryophyta</taxon>
        <taxon>Tracheophyta</taxon>
        <taxon>Spermatophyta</taxon>
        <taxon>Magnoliopsida</taxon>
        <taxon>Liliopsida</taxon>
        <taxon>Poales</taxon>
        <taxon>Poaceae</taxon>
        <taxon>PACMAD clade</taxon>
        <taxon>Panicoideae</taxon>
        <taxon>Panicodae</taxon>
        <taxon>Paniceae</taxon>
        <taxon>Dichantheliinae</taxon>
        <taxon>Dichanthelium</taxon>
    </lineage>
</organism>
<dbReference type="Gene3D" id="1.20.1280.50">
    <property type="match status" value="1"/>
</dbReference>
<sequence length="66" mass="7832">LPDEIIEDILSRLPAKTLLRFQCVSRSFHALIASPVFQDTHFRRNRGNRRLFIKPSGFQEPFYAWQ</sequence>
<dbReference type="PROSITE" id="PS50181">
    <property type="entry name" value="FBOX"/>
    <property type="match status" value="1"/>
</dbReference>
<dbReference type="SMART" id="SM00256">
    <property type="entry name" value="FBOX"/>
    <property type="match status" value="1"/>
</dbReference>
<dbReference type="InterPro" id="IPR001810">
    <property type="entry name" value="F-box_dom"/>
</dbReference>
<proteinExistence type="predicted"/>
<dbReference type="PANTHER" id="PTHR31672">
    <property type="entry name" value="BNACNNG10540D PROTEIN"/>
    <property type="match status" value="1"/>
</dbReference>
<dbReference type="STRING" id="888268.A0A1E5WA24"/>
<feature type="domain" description="F-box" evidence="1">
    <location>
        <begin position="1"/>
        <end position="45"/>
    </location>
</feature>
<feature type="non-terminal residue" evidence="2">
    <location>
        <position position="1"/>
    </location>
</feature>
<dbReference type="Pfam" id="PF00646">
    <property type="entry name" value="F-box"/>
    <property type="match status" value="1"/>
</dbReference>
<dbReference type="CDD" id="cd22157">
    <property type="entry name" value="F-box_AtFBW1-like"/>
    <property type="match status" value="1"/>
</dbReference>
<dbReference type="InterPro" id="IPR036047">
    <property type="entry name" value="F-box-like_dom_sf"/>
</dbReference>
<dbReference type="SUPFAM" id="SSF81383">
    <property type="entry name" value="F-box domain"/>
    <property type="match status" value="1"/>
</dbReference>
<accession>A0A1E5WA24</accession>
<comment type="caution">
    <text evidence="2">The sequence shown here is derived from an EMBL/GenBank/DDBJ whole genome shotgun (WGS) entry which is preliminary data.</text>
</comment>
<protein>
    <recommendedName>
        <fullName evidence="1">F-box domain-containing protein</fullName>
    </recommendedName>
</protein>
<gene>
    <name evidence="2" type="ORF">BAE44_0004775</name>
</gene>
<dbReference type="OrthoDB" id="665311at2759"/>
<dbReference type="PANTHER" id="PTHR31672:SF13">
    <property type="entry name" value="F-BOX PROTEIN CPR30-LIKE"/>
    <property type="match status" value="1"/>
</dbReference>
<keyword evidence="3" id="KW-1185">Reference proteome</keyword>
<evidence type="ECO:0000313" key="2">
    <source>
        <dbReference type="EMBL" id="OEL34205.1"/>
    </source>
</evidence>
<dbReference type="Proteomes" id="UP000095767">
    <property type="component" value="Unassembled WGS sequence"/>
</dbReference>
<dbReference type="AlphaFoldDB" id="A0A1E5WA24"/>
<evidence type="ECO:0000259" key="1">
    <source>
        <dbReference type="PROSITE" id="PS50181"/>
    </source>
</evidence>
<dbReference type="InterPro" id="IPR050796">
    <property type="entry name" value="SCF_F-box_component"/>
</dbReference>